<evidence type="ECO:0000256" key="1">
    <source>
        <dbReference type="SAM" id="Coils"/>
    </source>
</evidence>
<dbReference type="GO" id="GO:1900025">
    <property type="term" value="P:negative regulation of substrate adhesion-dependent cell spreading"/>
    <property type="evidence" value="ECO:0007669"/>
    <property type="project" value="Ensembl"/>
</dbReference>
<evidence type="ECO:0000313" key="3">
    <source>
        <dbReference type="Proteomes" id="UP000016666"/>
    </source>
</evidence>
<dbReference type="GO" id="GO:0007015">
    <property type="term" value="P:actin filament organization"/>
    <property type="evidence" value="ECO:0007669"/>
    <property type="project" value="TreeGrafter"/>
</dbReference>
<dbReference type="Gene3D" id="2.130.10.10">
    <property type="entry name" value="YVTN repeat-like/Quinoprotein amine dehydrogenase"/>
    <property type="match status" value="1"/>
</dbReference>
<dbReference type="GO" id="GO:0016328">
    <property type="term" value="C:lateral plasma membrane"/>
    <property type="evidence" value="ECO:0007669"/>
    <property type="project" value="Ensembl"/>
</dbReference>
<reference evidence="3" key="1">
    <citation type="submission" date="2017-10" db="EMBL/GenBank/DDBJ databases">
        <title>A new Pekin duck reference genome.</title>
        <authorList>
            <person name="Hou Z.-C."/>
            <person name="Zhou Z.-K."/>
            <person name="Zhu F."/>
            <person name="Hou S.-S."/>
        </authorList>
    </citation>
    <scope>NUCLEOTIDE SEQUENCE [LARGE SCALE GENOMIC DNA]</scope>
</reference>
<dbReference type="PANTHER" id="PTHR10856:SF10">
    <property type="entry name" value="CORONIN-1C"/>
    <property type="match status" value="1"/>
</dbReference>
<reference evidence="2" key="3">
    <citation type="submission" date="2025-09" db="UniProtKB">
        <authorList>
            <consortium name="Ensembl"/>
        </authorList>
    </citation>
    <scope>IDENTIFICATION</scope>
</reference>
<dbReference type="GO" id="GO:2000394">
    <property type="term" value="P:positive regulation of lamellipodium morphogenesis"/>
    <property type="evidence" value="ECO:0007669"/>
    <property type="project" value="Ensembl"/>
</dbReference>
<dbReference type="PANTHER" id="PTHR10856">
    <property type="entry name" value="CORONIN"/>
    <property type="match status" value="1"/>
</dbReference>
<dbReference type="GO" id="GO:0051895">
    <property type="term" value="P:negative regulation of focal adhesion assembly"/>
    <property type="evidence" value="ECO:0007669"/>
    <property type="project" value="Ensembl"/>
</dbReference>
<proteinExistence type="predicted"/>
<protein>
    <submittedName>
        <fullName evidence="2">Coronin 1C</fullName>
    </submittedName>
</protein>
<dbReference type="InterPro" id="IPR015505">
    <property type="entry name" value="Coronin"/>
</dbReference>
<dbReference type="GO" id="GO:0051015">
    <property type="term" value="F:actin filament binding"/>
    <property type="evidence" value="ECO:0007669"/>
    <property type="project" value="Ensembl"/>
</dbReference>
<dbReference type="GeneTree" id="ENSGT00940000156488"/>
<dbReference type="GO" id="GO:0030027">
    <property type="term" value="C:lamellipodium"/>
    <property type="evidence" value="ECO:0007669"/>
    <property type="project" value="Ensembl"/>
</dbReference>
<keyword evidence="1" id="KW-0175">Coiled coil</keyword>
<name>A0A493TV07_ANAPP</name>
<keyword evidence="3" id="KW-1185">Reference proteome</keyword>
<accession>A0A493TV07</accession>
<dbReference type="SMART" id="SM01167">
    <property type="entry name" value="DUF1900"/>
    <property type="match status" value="1"/>
</dbReference>
<dbReference type="GO" id="GO:0090148">
    <property type="term" value="P:membrane fission"/>
    <property type="evidence" value="ECO:0007669"/>
    <property type="project" value="Ensembl"/>
</dbReference>
<dbReference type="Ensembl" id="ENSAPLT00000031629.1">
    <property type="protein sequence ID" value="ENSAPLP00000029629.1"/>
    <property type="gene ID" value="ENSAPLG00000018211.1"/>
</dbReference>
<feature type="coiled-coil region" evidence="1">
    <location>
        <begin position="146"/>
        <end position="173"/>
    </location>
</feature>
<dbReference type="GO" id="GO:0010008">
    <property type="term" value="C:endosome membrane"/>
    <property type="evidence" value="ECO:0007669"/>
    <property type="project" value="Ensembl"/>
</dbReference>
<gene>
    <name evidence="2" type="primary">CORO1C</name>
</gene>
<evidence type="ECO:0000313" key="2">
    <source>
        <dbReference type="Ensembl" id="ENSAPLP00000029629.1"/>
    </source>
</evidence>
<dbReference type="Pfam" id="PF16300">
    <property type="entry name" value="WD40_4"/>
    <property type="match status" value="1"/>
</dbReference>
<dbReference type="GO" id="GO:0097750">
    <property type="term" value="P:endosome membrane tubulation"/>
    <property type="evidence" value="ECO:0007669"/>
    <property type="project" value="Ensembl"/>
</dbReference>
<dbReference type="STRING" id="8840.ENSAPLP00000029629"/>
<reference evidence="2" key="2">
    <citation type="submission" date="2025-08" db="UniProtKB">
        <authorList>
            <consortium name="Ensembl"/>
        </authorList>
    </citation>
    <scope>IDENTIFICATION</scope>
</reference>
<dbReference type="OMA" id="KCEIARE"/>
<dbReference type="GO" id="GO:0140285">
    <property type="term" value="P:endosome fission"/>
    <property type="evidence" value="ECO:0007669"/>
    <property type="project" value="Ensembl"/>
</dbReference>
<dbReference type="GO" id="GO:0010633">
    <property type="term" value="P:negative regulation of epithelial cell migration"/>
    <property type="evidence" value="ECO:0007669"/>
    <property type="project" value="Ensembl"/>
</dbReference>
<dbReference type="GO" id="GO:0016197">
    <property type="term" value="P:endosomal transport"/>
    <property type="evidence" value="ECO:0007669"/>
    <property type="project" value="Ensembl"/>
</dbReference>
<dbReference type="AlphaFoldDB" id="A0A493TV07"/>
<sequence length="179" mass="20351">GAGVLVGVLQGDSSIRYFEITDESPYVHYLNTFSSKEPQRGMGFMPKRGLDVNKCEIARFFKLHERKCEPIIMTVPRKSDLFQDDLYPDTAGPEAALEAEEWFEGKNADPLLISLKHGYIPGKNRDLKVVKKNILDNKPAQNEAKLDEILRELKSIKDTITNQDERISKLEQQMAKIAD</sequence>
<dbReference type="InterPro" id="IPR015943">
    <property type="entry name" value="WD40/YVTN_repeat-like_dom_sf"/>
</dbReference>
<organism evidence="2 3">
    <name type="scientific">Anas platyrhynchos platyrhynchos</name>
    <name type="common">Northern mallard</name>
    <dbReference type="NCBI Taxonomy" id="8840"/>
    <lineage>
        <taxon>Eukaryota</taxon>
        <taxon>Metazoa</taxon>
        <taxon>Chordata</taxon>
        <taxon>Craniata</taxon>
        <taxon>Vertebrata</taxon>
        <taxon>Euteleostomi</taxon>
        <taxon>Archelosauria</taxon>
        <taxon>Archosauria</taxon>
        <taxon>Dinosauria</taxon>
        <taxon>Saurischia</taxon>
        <taxon>Theropoda</taxon>
        <taxon>Coelurosauria</taxon>
        <taxon>Aves</taxon>
        <taxon>Neognathae</taxon>
        <taxon>Galloanserae</taxon>
        <taxon>Anseriformes</taxon>
        <taxon>Anatidae</taxon>
        <taxon>Anatinae</taxon>
        <taxon>Anas</taxon>
    </lineage>
</organism>
<dbReference type="GO" id="GO:0015629">
    <property type="term" value="C:actin cytoskeleton"/>
    <property type="evidence" value="ECO:0007669"/>
    <property type="project" value="Ensembl"/>
</dbReference>
<dbReference type="Proteomes" id="UP000016666">
    <property type="component" value="Unassembled WGS sequence"/>
</dbReference>
<dbReference type="GO" id="GO:0001755">
    <property type="term" value="P:neural crest cell migration"/>
    <property type="evidence" value="ECO:0007669"/>
    <property type="project" value="Ensembl"/>
</dbReference>